<evidence type="ECO:0000256" key="1">
    <source>
        <dbReference type="SAM" id="Coils"/>
    </source>
</evidence>
<proteinExistence type="predicted"/>
<dbReference type="AlphaFoldDB" id="A0A450ZZX5"/>
<feature type="coiled-coil region" evidence="1">
    <location>
        <begin position="250"/>
        <end position="290"/>
    </location>
</feature>
<keyword evidence="1" id="KW-0175">Coiled coil</keyword>
<reference evidence="2" key="1">
    <citation type="submission" date="2019-02" db="EMBL/GenBank/DDBJ databases">
        <authorList>
            <person name="Gruber-Vodicka R. H."/>
            <person name="Seah K. B. B."/>
        </authorList>
    </citation>
    <scope>NUCLEOTIDE SEQUENCE</scope>
    <source>
        <strain evidence="2">BECK_BY1</strain>
    </source>
</reference>
<organism evidence="2">
    <name type="scientific">Candidatus Kentrum sp. TUN</name>
    <dbReference type="NCBI Taxonomy" id="2126343"/>
    <lineage>
        <taxon>Bacteria</taxon>
        <taxon>Pseudomonadati</taxon>
        <taxon>Pseudomonadota</taxon>
        <taxon>Gammaproteobacteria</taxon>
        <taxon>Candidatus Kentrum</taxon>
    </lineage>
</organism>
<sequence>MQIANPIYDVVFKHLMQNNEIATLILSTILEEEILSLDLLPQETAMALENRSFTVYRLDFSARIKTTVGEEKHVIIEIQKAKFAADIMRFRRYLGDQYKKGFPVEGNKAQKATPIISIYFLGYRLDQITAPVIKVLRRYYDAATGEKIPAREEFIESLTHDSFVIQIPYLGAERKTATERLLAVFDQHRKVEGDEHILDIDENTYPEEYRKVIRWLNRAVSESVIRRTMDVEDEILAELEDMERRIAGMGKTIEENAKALEKNAKVIEENAKALEEKDRTLAEKDRLIAELQGSRRPISTESGS</sequence>
<accession>A0A450ZZX5</accession>
<gene>
    <name evidence="2" type="ORF">BECKTUN1418D_GA0071000_109914</name>
</gene>
<dbReference type="EMBL" id="CAADFX010000099">
    <property type="protein sequence ID" value="VFK59317.1"/>
    <property type="molecule type" value="Genomic_DNA"/>
</dbReference>
<evidence type="ECO:0000313" key="2">
    <source>
        <dbReference type="EMBL" id="VFK59317.1"/>
    </source>
</evidence>
<protein>
    <submittedName>
        <fullName evidence="2">PD-(D/E)XK nuclease family transposase</fullName>
    </submittedName>
</protein>
<name>A0A450ZZX5_9GAMM</name>